<evidence type="ECO:0000313" key="1">
    <source>
        <dbReference type="EMBL" id="TGN75832.1"/>
    </source>
</evidence>
<keyword evidence="2" id="KW-1185">Reference proteome</keyword>
<dbReference type="EMBL" id="SRRT01000005">
    <property type="protein sequence ID" value="TGN75832.1"/>
    <property type="molecule type" value="Genomic_DNA"/>
</dbReference>
<sequence>MLLPSARVAAAPALSNSGRAGFNAALYTARARTQAGGAVFVGGALTTTTEVLRRGSGNFCASRVLDSGEYCRHE</sequence>
<name>A0A4Z1D3G6_9ACTN</name>
<evidence type="ECO:0000313" key="2">
    <source>
        <dbReference type="Proteomes" id="UP000298159"/>
    </source>
</evidence>
<gene>
    <name evidence="1" type="ORF">E5083_19550</name>
</gene>
<dbReference type="AlphaFoldDB" id="A0A4Z1D3G6"/>
<dbReference type="Proteomes" id="UP000298159">
    <property type="component" value="Unassembled WGS sequence"/>
</dbReference>
<comment type="caution">
    <text evidence="1">The sequence shown here is derived from an EMBL/GenBank/DDBJ whole genome shotgun (WGS) entry which is preliminary data.</text>
</comment>
<organism evidence="1 2">
    <name type="scientific">Streptomyces bauhiniae</name>
    <dbReference type="NCBI Taxonomy" id="2340725"/>
    <lineage>
        <taxon>Bacteria</taxon>
        <taxon>Bacillati</taxon>
        <taxon>Actinomycetota</taxon>
        <taxon>Actinomycetes</taxon>
        <taxon>Kitasatosporales</taxon>
        <taxon>Streptomycetaceae</taxon>
        <taxon>Streptomyces</taxon>
    </lineage>
</organism>
<proteinExistence type="predicted"/>
<accession>A0A4Z1D3G6</accession>
<protein>
    <submittedName>
        <fullName evidence="1">Uncharacterized protein</fullName>
    </submittedName>
</protein>
<reference evidence="1 2" key="1">
    <citation type="submission" date="2019-04" db="EMBL/GenBank/DDBJ databases">
        <title>Streptomyces sp. nov. Bv016 isolated from bark of Buahinia variegata.</title>
        <authorList>
            <person name="Kanchanasin P."/>
            <person name="Tanasupawat S."/>
            <person name="Yuki M."/>
            <person name="Kudo T."/>
        </authorList>
    </citation>
    <scope>NUCLEOTIDE SEQUENCE [LARGE SCALE GENOMIC DNA]</scope>
    <source>
        <strain evidence="1 2">Bv016</strain>
    </source>
</reference>